<accession>A0ABC8RH79</accession>
<dbReference type="Proteomes" id="UP001642360">
    <property type="component" value="Unassembled WGS sequence"/>
</dbReference>
<feature type="transmembrane region" description="Helical" evidence="1">
    <location>
        <begin position="66"/>
        <end position="87"/>
    </location>
</feature>
<gene>
    <name evidence="2" type="ORF">ILEXP_LOCUS11721</name>
</gene>
<evidence type="ECO:0000256" key="1">
    <source>
        <dbReference type="SAM" id="Phobius"/>
    </source>
</evidence>
<dbReference type="AlphaFoldDB" id="A0ABC8RH79"/>
<proteinExistence type="predicted"/>
<dbReference type="EMBL" id="CAUOFW020001356">
    <property type="protein sequence ID" value="CAK9143980.1"/>
    <property type="molecule type" value="Genomic_DNA"/>
</dbReference>
<evidence type="ECO:0000313" key="2">
    <source>
        <dbReference type="EMBL" id="CAK9143980.1"/>
    </source>
</evidence>
<comment type="caution">
    <text evidence="2">The sequence shown here is derived from an EMBL/GenBank/DDBJ whole genome shotgun (WGS) entry which is preliminary data.</text>
</comment>
<keyword evidence="1" id="KW-0812">Transmembrane</keyword>
<keyword evidence="1" id="KW-0472">Membrane</keyword>
<protein>
    <submittedName>
        <fullName evidence="2">Uncharacterized protein</fullName>
    </submittedName>
</protein>
<evidence type="ECO:0000313" key="3">
    <source>
        <dbReference type="Proteomes" id="UP001642360"/>
    </source>
</evidence>
<keyword evidence="3" id="KW-1185">Reference proteome</keyword>
<organism evidence="2 3">
    <name type="scientific">Ilex paraguariensis</name>
    <name type="common">yerba mate</name>
    <dbReference type="NCBI Taxonomy" id="185542"/>
    <lineage>
        <taxon>Eukaryota</taxon>
        <taxon>Viridiplantae</taxon>
        <taxon>Streptophyta</taxon>
        <taxon>Embryophyta</taxon>
        <taxon>Tracheophyta</taxon>
        <taxon>Spermatophyta</taxon>
        <taxon>Magnoliopsida</taxon>
        <taxon>eudicotyledons</taxon>
        <taxon>Gunneridae</taxon>
        <taxon>Pentapetalae</taxon>
        <taxon>asterids</taxon>
        <taxon>campanulids</taxon>
        <taxon>Aquifoliales</taxon>
        <taxon>Aquifoliaceae</taxon>
        <taxon>Ilex</taxon>
    </lineage>
</organism>
<feature type="transmembrane region" description="Helical" evidence="1">
    <location>
        <begin position="93"/>
        <end position="110"/>
    </location>
</feature>
<keyword evidence="1" id="KW-1133">Transmembrane helix</keyword>
<sequence length="173" mass="18119">MKVHGRMTKKGLADSSEREMVAEFLGETGPRAWATPDGSMSKLTVKYLGPGGEIVANLGAGVRDDAVYRTGSLGIGVSLGTAGIAYFGLRASVAPLGIWVALMVLKLLLLEWARTRASQVASTGCWATPASQVAPVGVGARLVLVLAADPKDMGNTLEKEVMPRPVGQRPKMS</sequence>
<name>A0ABC8RH79_9AQUA</name>
<reference evidence="2 3" key="1">
    <citation type="submission" date="2024-02" db="EMBL/GenBank/DDBJ databases">
        <authorList>
            <person name="Vignale AGUSTIN F."/>
            <person name="Sosa J E."/>
            <person name="Modenutti C."/>
        </authorList>
    </citation>
    <scope>NUCLEOTIDE SEQUENCE [LARGE SCALE GENOMIC DNA]</scope>
</reference>